<dbReference type="GO" id="GO:0005524">
    <property type="term" value="F:ATP binding"/>
    <property type="evidence" value="ECO:0007669"/>
    <property type="project" value="InterPro"/>
</dbReference>
<dbReference type="Pfam" id="PF13304">
    <property type="entry name" value="AAA_21"/>
    <property type="match status" value="1"/>
</dbReference>
<gene>
    <name evidence="2" type="ORF">PN36_13085</name>
</gene>
<dbReference type="GO" id="GO:0016887">
    <property type="term" value="F:ATP hydrolysis activity"/>
    <property type="evidence" value="ECO:0007669"/>
    <property type="project" value="InterPro"/>
</dbReference>
<dbReference type="PANTHER" id="PTHR40396:SF1">
    <property type="entry name" value="ATPASE AAA-TYPE CORE DOMAIN-CONTAINING PROTEIN"/>
    <property type="match status" value="1"/>
</dbReference>
<dbReference type="Proteomes" id="UP000030428">
    <property type="component" value="Unassembled WGS sequence"/>
</dbReference>
<dbReference type="AlphaFoldDB" id="A0A4E0QQN5"/>
<dbReference type="PIRSF" id="PIRSF029347">
    <property type="entry name" value="RecF"/>
    <property type="match status" value="1"/>
</dbReference>
<dbReference type="InterPro" id="IPR027417">
    <property type="entry name" value="P-loop_NTPase"/>
</dbReference>
<reference evidence="2 3" key="1">
    <citation type="journal article" date="2016" name="Front. Microbiol.">
        <title>Single-Cell (Meta-)Genomics of a Dimorphic Candidatus Thiomargarita nelsonii Reveals Genomic Plasticity.</title>
        <authorList>
            <person name="Flood B.E."/>
            <person name="Fliss P."/>
            <person name="Jones D.S."/>
            <person name="Dick G.J."/>
            <person name="Jain S."/>
            <person name="Kaster A.K."/>
            <person name="Winkel M."/>
            <person name="Mussmann M."/>
            <person name="Bailey J."/>
        </authorList>
    </citation>
    <scope>NUCLEOTIDE SEQUENCE [LARGE SCALE GENOMIC DNA]</scope>
    <source>
        <strain evidence="2">Hydrate Ridge</strain>
    </source>
</reference>
<organism evidence="2 3">
    <name type="scientific">Candidatus Thiomargarita nelsonii</name>
    <dbReference type="NCBI Taxonomy" id="1003181"/>
    <lineage>
        <taxon>Bacteria</taxon>
        <taxon>Pseudomonadati</taxon>
        <taxon>Pseudomonadota</taxon>
        <taxon>Gammaproteobacteria</taxon>
        <taxon>Thiotrichales</taxon>
        <taxon>Thiotrichaceae</taxon>
        <taxon>Thiomargarita</taxon>
    </lineage>
</organism>
<sequence length="395" mass="45396">MKIESISLKNFKTFQSAELKDIPPMCVIVGANGSGKSTLFDVFNFIKDAMKDNVQKALSKRGGFKEVVSRGHENEQIELKIQFRMPVANVQRLVTYQLQITLKNNRPIIKREVLRYKRGAYGSPYHFLDFQYGKGYAITNEEDFNKPDEQLDREEQTLDSPNILAIKGLGQFKRFKAATAFRQLIESWNLSDFKINQARQIQDDGYAEHLSSEGENLSLVAQFIYEEHRDIFDKILSKLSERVPGIHNVKAKTTEEGRVLLKFQDSAFKDPFLARYVSDGTIKMFAYLILLHEPSPHPLLCVEEPENQLYPDLLYELAEEFRLYSLRGGQVMVSSHSPDFLNAIELDEIFWLVKKDGYTTIRRAREVELVSNLVKGGDKPGWVWKKGLFEGANPK</sequence>
<comment type="caution">
    <text evidence="2">The sequence shown here is derived from an EMBL/GenBank/DDBJ whole genome shotgun (WGS) entry which is preliminary data.</text>
</comment>
<evidence type="ECO:0000313" key="2">
    <source>
        <dbReference type="EMBL" id="TGO03087.1"/>
    </source>
</evidence>
<dbReference type="InterPro" id="IPR014555">
    <property type="entry name" value="RecF-like"/>
</dbReference>
<protein>
    <submittedName>
        <fullName evidence="2">Chromosome segregation protein SMC</fullName>
    </submittedName>
</protein>
<dbReference type="PANTHER" id="PTHR40396">
    <property type="entry name" value="ATPASE-LIKE PROTEIN"/>
    <property type="match status" value="1"/>
</dbReference>
<evidence type="ECO:0000259" key="1">
    <source>
        <dbReference type="Pfam" id="PF13304"/>
    </source>
</evidence>
<accession>A0A4E0QQN5</accession>
<keyword evidence="3" id="KW-1185">Reference proteome</keyword>
<feature type="domain" description="ATPase AAA-type core" evidence="1">
    <location>
        <begin position="27"/>
        <end position="341"/>
    </location>
</feature>
<dbReference type="SUPFAM" id="SSF52540">
    <property type="entry name" value="P-loop containing nucleoside triphosphate hydrolases"/>
    <property type="match status" value="1"/>
</dbReference>
<evidence type="ECO:0000313" key="3">
    <source>
        <dbReference type="Proteomes" id="UP000030428"/>
    </source>
</evidence>
<dbReference type="InterPro" id="IPR003959">
    <property type="entry name" value="ATPase_AAA_core"/>
</dbReference>
<dbReference type="Gene3D" id="3.40.50.300">
    <property type="entry name" value="P-loop containing nucleotide triphosphate hydrolases"/>
    <property type="match status" value="1"/>
</dbReference>
<dbReference type="EMBL" id="JSZA02000042">
    <property type="protein sequence ID" value="TGO03087.1"/>
    <property type="molecule type" value="Genomic_DNA"/>
</dbReference>
<proteinExistence type="predicted"/>
<name>A0A4E0QQN5_9GAMM</name>